<gene>
    <name evidence="1" type="ORF">NDN08_003421</name>
</gene>
<dbReference type="Gene3D" id="2.130.10.10">
    <property type="entry name" value="YVTN repeat-like/Quinoprotein amine dehydrogenase"/>
    <property type="match status" value="1"/>
</dbReference>
<proteinExistence type="predicted"/>
<keyword evidence="2" id="KW-1185">Reference proteome</keyword>
<evidence type="ECO:0000313" key="2">
    <source>
        <dbReference type="Proteomes" id="UP001157974"/>
    </source>
</evidence>
<accession>A0AAV8V0Q3</accession>
<name>A0AAV8V0Q3_9RHOD</name>
<protein>
    <recommendedName>
        <fullName evidence="3">Cilia- and flagella-associated protein 43</fullName>
    </recommendedName>
</protein>
<organism evidence="1 2">
    <name type="scientific">Rhodosorus marinus</name>
    <dbReference type="NCBI Taxonomy" id="101924"/>
    <lineage>
        <taxon>Eukaryota</taxon>
        <taxon>Rhodophyta</taxon>
        <taxon>Stylonematophyceae</taxon>
        <taxon>Stylonematales</taxon>
        <taxon>Stylonemataceae</taxon>
        <taxon>Rhodosorus</taxon>
    </lineage>
</organism>
<dbReference type="SUPFAM" id="SSF50978">
    <property type="entry name" value="WD40 repeat-like"/>
    <property type="match status" value="1"/>
</dbReference>
<reference evidence="1 2" key="1">
    <citation type="journal article" date="2023" name="Nat. Commun.">
        <title>Origin of minicircular mitochondrial genomes in red algae.</title>
        <authorList>
            <person name="Lee Y."/>
            <person name="Cho C.H."/>
            <person name="Lee Y.M."/>
            <person name="Park S.I."/>
            <person name="Yang J.H."/>
            <person name="West J.A."/>
            <person name="Bhattacharya D."/>
            <person name="Yoon H.S."/>
        </authorList>
    </citation>
    <scope>NUCLEOTIDE SEQUENCE [LARGE SCALE GENOMIC DNA]</scope>
    <source>
        <strain evidence="1 2">CCMP1338</strain>
        <tissue evidence="1">Whole cell</tissue>
    </source>
</reference>
<evidence type="ECO:0000313" key="1">
    <source>
        <dbReference type="EMBL" id="KAJ8906937.1"/>
    </source>
</evidence>
<evidence type="ECO:0008006" key="3">
    <source>
        <dbReference type="Google" id="ProtNLM"/>
    </source>
</evidence>
<dbReference type="EMBL" id="JAMWBK010000003">
    <property type="protein sequence ID" value="KAJ8906937.1"/>
    <property type="molecule type" value="Genomic_DNA"/>
</dbReference>
<comment type="caution">
    <text evidence="1">The sequence shown here is derived from an EMBL/GenBank/DDBJ whole genome shotgun (WGS) entry which is preliminary data.</text>
</comment>
<dbReference type="InterPro" id="IPR036322">
    <property type="entry name" value="WD40_repeat_dom_sf"/>
</dbReference>
<dbReference type="InterPro" id="IPR015943">
    <property type="entry name" value="WD40/YVTN_repeat-like_dom_sf"/>
</dbReference>
<sequence length="556" mass="61321">MLASLDPVAMVDSEDVNQRRWMNQTKTLPSLKCNGHEALVLFVHPDYLFTFMVSKYCIEAFNRMGKKVLESRFKVKWKHAPEDISGGSRLPFVHLGGEGNPHVPAALSARFLRDQNEIIVGHADNVVRRYSLRRGHMGSLTRETSLDFSPTAMTTLTQDLTLVSGSRGALCLIPSGDAEEVIRSQTKFPFPEQLKATCATSCKLRGKPNPQVFLGFENGFIAVTRANYVGNREDESARVFSAHCGRLLGIASLFEGKYILTGGQDGTVAVFGSTHGRCLARKSLGFPIANLESPREDPNHTLWSGSTTAMVAGSHGQVIVLKVSVYAECFAKIDEIAKVVAATQIAFSVGRRFSGVSFCSWNGVLSACTNDGLLHQWCLALSVSRQLGLSQEEIDESNLARSEELCLTKRSRLGSMKEMLDGQEVLQFLLEPSLGLPESAKDALVAEFERLQTTFQSKIVKLEEAHIEKRSSLINEIEMAPEEKSDPEFAQHVLKSEELTILALDHRTKVREVSEELLQALAKAMKQSLKKATGDAAAVKEAKDRIQRLESQALRI</sequence>
<dbReference type="Proteomes" id="UP001157974">
    <property type="component" value="Unassembled WGS sequence"/>
</dbReference>
<dbReference type="AlphaFoldDB" id="A0AAV8V0Q3"/>